<evidence type="ECO:0000256" key="2">
    <source>
        <dbReference type="SAM" id="SignalP"/>
    </source>
</evidence>
<evidence type="ECO:0000256" key="1">
    <source>
        <dbReference type="SAM" id="MobiDB-lite"/>
    </source>
</evidence>
<name>V6SRC1_9FLAO</name>
<dbReference type="RefSeq" id="WP_023578858.1">
    <property type="nucleotide sequence ID" value="NZ_AVGG01000003.1"/>
</dbReference>
<feature type="region of interest" description="Disordered" evidence="1">
    <location>
        <begin position="45"/>
        <end position="65"/>
    </location>
</feature>
<gene>
    <name evidence="3" type="ORF">FLJC2902T_12130</name>
</gene>
<proteinExistence type="predicted"/>
<dbReference type="STRING" id="1341181.FLJC2902T_12130"/>
<dbReference type="OrthoDB" id="1377264at2"/>
<dbReference type="AlphaFoldDB" id="V6SRC1"/>
<accession>V6SRC1</accession>
<feature type="signal peptide" evidence="2">
    <location>
        <begin position="1"/>
        <end position="24"/>
    </location>
</feature>
<evidence type="ECO:0008006" key="5">
    <source>
        <dbReference type="Google" id="ProtNLM"/>
    </source>
</evidence>
<keyword evidence="2" id="KW-0732">Signal</keyword>
<organism evidence="3 4">
    <name type="scientific">Flavobacterium limnosediminis JC2902</name>
    <dbReference type="NCBI Taxonomy" id="1341181"/>
    <lineage>
        <taxon>Bacteria</taxon>
        <taxon>Pseudomonadati</taxon>
        <taxon>Bacteroidota</taxon>
        <taxon>Flavobacteriia</taxon>
        <taxon>Flavobacteriales</taxon>
        <taxon>Flavobacteriaceae</taxon>
        <taxon>Flavobacterium</taxon>
    </lineage>
</organism>
<dbReference type="PROSITE" id="PS51257">
    <property type="entry name" value="PROKAR_LIPOPROTEIN"/>
    <property type="match status" value="1"/>
</dbReference>
<feature type="chain" id="PRO_5004751184" description="Secreted protein" evidence="2">
    <location>
        <begin position="25"/>
        <end position="65"/>
    </location>
</feature>
<reference evidence="3 4" key="1">
    <citation type="submission" date="2013-08" db="EMBL/GenBank/DDBJ databases">
        <title>Flavobacterium limnosediminis JC2902 genome sequencing.</title>
        <authorList>
            <person name="Lee K."/>
            <person name="Yi H."/>
            <person name="Park S."/>
            <person name="Chun J."/>
        </authorList>
    </citation>
    <scope>NUCLEOTIDE SEQUENCE [LARGE SCALE GENOMIC DNA]</scope>
    <source>
        <strain evidence="3 4">JC2902</strain>
    </source>
</reference>
<evidence type="ECO:0000313" key="4">
    <source>
        <dbReference type="Proteomes" id="UP000018004"/>
    </source>
</evidence>
<keyword evidence="4" id="KW-1185">Reference proteome</keyword>
<dbReference type="eggNOG" id="ENOG5032GZJ">
    <property type="taxonomic scope" value="Bacteria"/>
</dbReference>
<protein>
    <recommendedName>
        <fullName evidence="5">Secreted protein</fullName>
    </recommendedName>
</protein>
<sequence length="65" mass="7342">MRRTALVFAFFTALVLLQSCTAEEIETQPKPVPTTVDYTDAMMQRDSVSRNEDEIDPPTVPVIKK</sequence>
<dbReference type="PATRIC" id="fig|1341181.4.peg.1200"/>
<dbReference type="Proteomes" id="UP000018004">
    <property type="component" value="Unassembled WGS sequence"/>
</dbReference>
<evidence type="ECO:0000313" key="3">
    <source>
        <dbReference type="EMBL" id="ESU29171.1"/>
    </source>
</evidence>
<dbReference type="EMBL" id="AVGG01000003">
    <property type="protein sequence ID" value="ESU29171.1"/>
    <property type="molecule type" value="Genomic_DNA"/>
</dbReference>
<comment type="caution">
    <text evidence="3">The sequence shown here is derived from an EMBL/GenBank/DDBJ whole genome shotgun (WGS) entry which is preliminary data.</text>
</comment>